<evidence type="ECO:0000313" key="2">
    <source>
        <dbReference type="Proteomes" id="UP000179588"/>
    </source>
</evidence>
<dbReference type="AlphaFoldDB" id="A0A1S1HLS7"/>
<protein>
    <submittedName>
        <fullName evidence="1">Uncharacterized protein</fullName>
    </submittedName>
</protein>
<accession>A0A1S1HLS7</accession>
<dbReference type="EMBL" id="LVIE01000201">
    <property type="protein sequence ID" value="OHT23007.1"/>
    <property type="molecule type" value="Genomic_DNA"/>
</dbReference>
<comment type="caution">
    <text evidence="1">The sequence shown here is derived from an EMBL/GenBank/DDBJ whole genome shotgun (WGS) entry which is preliminary data.</text>
</comment>
<proteinExistence type="predicted"/>
<evidence type="ECO:0000313" key="1">
    <source>
        <dbReference type="EMBL" id="OHT23007.1"/>
    </source>
</evidence>
<keyword evidence="2" id="KW-1185">Reference proteome</keyword>
<gene>
    <name evidence="1" type="ORF">A3Q29_08760</name>
</gene>
<name>A0A1S1HLS7_PROST</name>
<reference evidence="1 2" key="1">
    <citation type="submission" date="2016-03" db="EMBL/GenBank/DDBJ databases">
        <title>Genome sequence of Providencia stuartii strain, isolated from the salivary glands of larval Lucilia sericata.</title>
        <authorList>
            <person name="Yuan Y."/>
            <person name="Zhang Y."/>
            <person name="Fu S."/>
            <person name="Crippen T.L."/>
            <person name="Visi D."/>
            <person name="Benbow M.E."/>
            <person name="Allen M."/>
            <person name="Tomberlin J.K."/>
            <person name="Sze S.-H."/>
            <person name="Tarone A.M."/>
        </authorList>
    </citation>
    <scope>NUCLEOTIDE SEQUENCE [LARGE SCALE GENOMIC DNA]</scope>
    <source>
        <strain evidence="1 2">Crippen</strain>
    </source>
</reference>
<sequence>MIFLAFGVGAAITTVKNGARVIPLIADGLNVIFSTNDLIEDSTALWGYNKEKGYNVLLNSMKYLDSQTGNTKSFVTTYHAMNLFMFLVKRLKRKLLPV</sequence>
<organism evidence="1 2">
    <name type="scientific">Providencia stuartii</name>
    <dbReference type="NCBI Taxonomy" id="588"/>
    <lineage>
        <taxon>Bacteria</taxon>
        <taxon>Pseudomonadati</taxon>
        <taxon>Pseudomonadota</taxon>
        <taxon>Gammaproteobacteria</taxon>
        <taxon>Enterobacterales</taxon>
        <taxon>Morganellaceae</taxon>
        <taxon>Providencia</taxon>
    </lineage>
</organism>
<dbReference type="Proteomes" id="UP000179588">
    <property type="component" value="Unassembled WGS sequence"/>
</dbReference>